<dbReference type="Gene3D" id="3.90.180.10">
    <property type="entry name" value="Medium-chain alcohol dehydrogenases, catalytic domain"/>
    <property type="match status" value="1"/>
</dbReference>
<accession>A0A6J4IL51</accession>
<protein>
    <submittedName>
        <fullName evidence="6">Threonine dehydrogenase and related Zn-dependent dehydrogenases</fullName>
    </submittedName>
</protein>
<proteinExistence type="predicted"/>
<feature type="domain" description="Alcohol dehydrogenase-like N-terminal" evidence="5">
    <location>
        <begin position="26"/>
        <end position="144"/>
    </location>
</feature>
<dbReference type="CDD" id="cd08283">
    <property type="entry name" value="FDH_like_1"/>
    <property type="match status" value="1"/>
</dbReference>
<gene>
    <name evidence="6" type="ORF">AVDCRST_MAG76-2478</name>
</gene>
<feature type="domain" description="Alcohol dehydrogenase-like C-terminal" evidence="4">
    <location>
        <begin position="190"/>
        <end position="259"/>
    </location>
</feature>
<keyword evidence="3" id="KW-0862">Zinc</keyword>
<dbReference type="Pfam" id="PF00107">
    <property type="entry name" value="ADH_zinc_N"/>
    <property type="match status" value="1"/>
</dbReference>
<dbReference type="GO" id="GO:0046872">
    <property type="term" value="F:metal ion binding"/>
    <property type="evidence" value="ECO:0007669"/>
    <property type="project" value="UniProtKB-KW"/>
</dbReference>
<evidence type="ECO:0000256" key="3">
    <source>
        <dbReference type="ARBA" id="ARBA00022833"/>
    </source>
</evidence>
<dbReference type="PANTHER" id="PTHR42813:SF7">
    <property type="entry name" value="ALCOHOL DEHYDROGENASE (ZN-DEPENDENT)-RELATED"/>
    <property type="match status" value="1"/>
</dbReference>
<dbReference type="InterPro" id="IPR013154">
    <property type="entry name" value="ADH-like_N"/>
</dbReference>
<evidence type="ECO:0000259" key="5">
    <source>
        <dbReference type="Pfam" id="PF08240"/>
    </source>
</evidence>
<reference evidence="6" key="1">
    <citation type="submission" date="2020-02" db="EMBL/GenBank/DDBJ databases">
        <authorList>
            <person name="Meier V. D."/>
        </authorList>
    </citation>
    <scope>NUCLEOTIDE SEQUENCE</scope>
    <source>
        <strain evidence="6">AVDCRST_MAG76</strain>
    </source>
</reference>
<dbReference type="Pfam" id="PF08240">
    <property type="entry name" value="ADH_N"/>
    <property type="match status" value="1"/>
</dbReference>
<dbReference type="PANTHER" id="PTHR42813">
    <property type="entry name" value="ZINC-TYPE ALCOHOL DEHYDROGENASE-LIKE"/>
    <property type="match status" value="1"/>
</dbReference>
<dbReference type="InterPro" id="IPR036291">
    <property type="entry name" value="NAD(P)-bd_dom_sf"/>
</dbReference>
<evidence type="ECO:0000256" key="1">
    <source>
        <dbReference type="ARBA" id="ARBA00001947"/>
    </source>
</evidence>
<dbReference type="EMBL" id="CADCSZ010000154">
    <property type="protein sequence ID" value="CAA9254694.1"/>
    <property type="molecule type" value="Genomic_DNA"/>
</dbReference>
<evidence type="ECO:0000256" key="2">
    <source>
        <dbReference type="ARBA" id="ARBA00022723"/>
    </source>
</evidence>
<dbReference type="Gene3D" id="3.40.50.720">
    <property type="entry name" value="NAD(P)-binding Rossmann-like Domain"/>
    <property type="match status" value="1"/>
</dbReference>
<organism evidence="6">
    <name type="scientific">uncultured Acidimicrobiales bacterium</name>
    <dbReference type="NCBI Taxonomy" id="310071"/>
    <lineage>
        <taxon>Bacteria</taxon>
        <taxon>Bacillati</taxon>
        <taxon>Actinomycetota</taxon>
        <taxon>Acidimicrobiia</taxon>
        <taxon>Acidimicrobiales</taxon>
        <taxon>environmental samples</taxon>
    </lineage>
</organism>
<dbReference type="SUPFAM" id="SSF51735">
    <property type="entry name" value="NAD(P)-binding Rossmann-fold domains"/>
    <property type="match status" value="1"/>
</dbReference>
<name>A0A6J4IL51_9ACTN</name>
<sequence>MKAVVFRGVGDIAVEEVDDPKVEAATDAVVRITTSAICGTDLHFVRGTMAGMVPGTILGHEAIGIVEEVVADVRNLAPGDRVVIPSTIGCGACSYCRAGYYAQCDVANPNGPQAGTCFFGGPQATGPVNGLQAEYARIPFAHTGPVKLPEAMSDDDAILLSDIFPTSWFGARLAEVGSGDTVAVFGAGVVGQLAMASAVLQGAGRVFAIDDKPTRLELARMQGAEPIDFSKEDPVETIRRLTNGIGVDRVIDAVGVDATRPHQGPAAEASADKAEQFAQQVSMVAPETNPTGGNWEPGDAPGQSLHWAVEAAAKAGTIGIIGVYPPQMEAFPIGAAMNKNLTVNMGNCNHRRYVPELIDIVASGRMRLSPNLSHQETFESILEAYRAFDRREPGWTKVAVAVGEGSSMQVSGRATVDAMTDA</sequence>
<evidence type="ECO:0000259" key="4">
    <source>
        <dbReference type="Pfam" id="PF00107"/>
    </source>
</evidence>
<dbReference type="InterPro" id="IPR013149">
    <property type="entry name" value="ADH-like_C"/>
</dbReference>
<keyword evidence="2" id="KW-0479">Metal-binding</keyword>
<evidence type="ECO:0000313" key="6">
    <source>
        <dbReference type="EMBL" id="CAA9254694.1"/>
    </source>
</evidence>
<comment type="cofactor">
    <cofactor evidence="1">
        <name>Zn(2+)</name>
        <dbReference type="ChEBI" id="CHEBI:29105"/>
    </cofactor>
</comment>
<dbReference type="InterPro" id="IPR011032">
    <property type="entry name" value="GroES-like_sf"/>
</dbReference>
<dbReference type="SUPFAM" id="SSF50129">
    <property type="entry name" value="GroES-like"/>
    <property type="match status" value="1"/>
</dbReference>
<dbReference type="AlphaFoldDB" id="A0A6J4IL51"/>